<dbReference type="AlphaFoldDB" id="A0A1Z3MNF8"/>
<sequence>MQEQKAKWTFEQGGFPKALIACAPMGTGYHLHLIRFGRHTDFPLTNERDFPWLCVQPIGMRPWVTFHSRDPR</sequence>
<organism evidence="1">
    <name type="scientific">Aeromonas salmonicida subsp. salmonicida</name>
    <dbReference type="NCBI Taxonomy" id="29491"/>
    <lineage>
        <taxon>Bacteria</taxon>
        <taxon>Pseudomonadati</taxon>
        <taxon>Pseudomonadota</taxon>
        <taxon>Gammaproteobacteria</taxon>
        <taxon>Aeromonadales</taxon>
        <taxon>Aeromonadaceae</taxon>
        <taxon>Aeromonas</taxon>
    </lineage>
</organism>
<reference evidence="1" key="1">
    <citation type="submission" date="2017-01" db="EMBL/GenBank/DDBJ databases">
        <title>Plasmid composition in Aeromonas salmonicida subsp. salmonicida 01-B526 unravels unsuspected type three secretion system loss patterns.</title>
        <authorList>
            <person name="Tanaka K.H."/>
            <person name="Vincent A.T."/>
            <person name="Emond-Rheault J.-G."/>
            <person name="Adamczuk M."/>
            <person name="Frenette M."/>
            <person name="Charette S.J."/>
        </authorList>
    </citation>
    <scope>NUCLEOTIDE SEQUENCE</scope>
    <source>
        <strain evidence="1">01-B526</strain>
        <plasmid evidence="1">pAsa5</plasmid>
    </source>
</reference>
<proteinExistence type="predicted"/>
<dbReference type="EMBL" id="KY555069">
    <property type="protein sequence ID" value="ASD49313.1"/>
    <property type="molecule type" value="Genomic_DNA"/>
</dbReference>
<protein>
    <submittedName>
        <fullName evidence="1">Uncharacterized protein</fullName>
    </submittedName>
</protein>
<geneLocation type="plasmid" evidence="1">
    <name>pAsa5</name>
</geneLocation>
<name>A0A1Z3MNF8_AERSS</name>
<evidence type="ECO:0000313" key="1">
    <source>
        <dbReference type="EMBL" id="ASD49313.1"/>
    </source>
</evidence>
<keyword evidence="1" id="KW-0614">Plasmid</keyword>
<accession>A0A1Z3MNF8</accession>